<dbReference type="Pfam" id="PF01846">
    <property type="entry name" value="FF"/>
    <property type="match status" value="4"/>
</dbReference>
<dbReference type="Pfam" id="PF13589">
    <property type="entry name" value="HATPase_c_3"/>
    <property type="match status" value="1"/>
</dbReference>
<accession>A0A4Y9ZG06</accession>
<feature type="domain" description="WW" evidence="6">
    <location>
        <begin position="73"/>
        <end position="100"/>
    </location>
</feature>
<dbReference type="HAMAP" id="MF_00505">
    <property type="entry name" value="HSP90"/>
    <property type="match status" value="1"/>
</dbReference>
<dbReference type="InterPro" id="IPR001202">
    <property type="entry name" value="WW_dom"/>
</dbReference>
<keyword evidence="8" id="KW-1185">Reference proteome</keyword>
<protein>
    <recommendedName>
        <fullName evidence="6">WW domain-containing protein</fullName>
    </recommendedName>
</protein>
<dbReference type="GO" id="GO:0140662">
    <property type="term" value="F:ATP-dependent protein folding chaperone"/>
    <property type="evidence" value="ECO:0007669"/>
    <property type="project" value="InterPro"/>
</dbReference>
<feature type="region of interest" description="Disordered" evidence="5">
    <location>
        <begin position="978"/>
        <end position="1024"/>
    </location>
</feature>
<feature type="domain" description="WW" evidence="6">
    <location>
        <begin position="12"/>
        <end position="45"/>
    </location>
</feature>
<feature type="region of interest" description="Disordered" evidence="5">
    <location>
        <begin position="1446"/>
        <end position="1495"/>
    </location>
</feature>
<feature type="region of interest" description="Disordered" evidence="5">
    <location>
        <begin position="115"/>
        <end position="138"/>
    </location>
</feature>
<evidence type="ECO:0000256" key="4">
    <source>
        <dbReference type="ARBA" id="ARBA00023186"/>
    </source>
</evidence>
<keyword evidence="2" id="KW-0547">Nucleotide-binding</keyword>
<keyword evidence="4" id="KW-0143">Chaperone</keyword>
<dbReference type="Gene3D" id="2.20.70.10">
    <property type="match status" value="2"/>
</dbReference>
<dbReference type="FunFam" id="3.30.565.10:FF:000005">
    <property type="entry name" value="Heat shock protein 90"/>
    <property type="match status" value="1"/>
</dbReference>
<feature type="region of interest" description="Disordered" evidence="5">
    <location>
        <begin position="1507"/>
        <end position="1581"/>
    </location>
</feature>
<feature type="region of interest" description="Disordered" evidence="5">
    <location>
        <begin position="638"/>
        <end position="657"/>
    </location>
</feature>
<feature type="compositionally biased region" description="Pro residues" evidence="5">
    <location>
        <begin position="1"/>
        <end position="16"/>
    </location>
</feature>
<evidence type="ECO:0000313" key="7">
    <source>
        <dbReference type="EMBL" id="TFY72957.1"/>
    </source>
</evidence>
<evidence type="ECO:0000256" key="2">
    <source>
        <dbReference type="ARBA" id="ARBA00022741"/>
    </source>
</evidence>
<dbReference type="GO" id="GO:0051082">
    <property type="term" value="F:unfolded protein binding"/>
    <property type="evidence" value="ECO:0007669"/>
    <property type="project" value="InterPro"/>
</dbReference>
<dbReference type="InterPro" id="IPR020575">
    <property type="entry name" value="Hsp90_N"/>
</dbReference>
<feature type="region of interest" description="Disordered" evidence="5">
    <location>
        <begin position="1"/>
        <end position="30"/>
    </location>
</feature>
<dbReference type="PROSITE" id="PS01159">
    <property type="entry name" value="WW_DOMAIN_1"/>
    <property type="match status" value="1"/>
</dbReference>
<dbReference type="Gene3D" id="3.30.565.10">
    <property type="entry name" value="Histidine kinase-like ATPase, C-terminal domain"/>
    <property type="match status" value="1"/>
</dbReference>
<feature type="compositionally biased region" description="Basic and acidic residues" evidence="5">
    <location>
        <begin position="453"/>
        <end position="476"/>
    </location>
</feature>
<dbReference type="PROSITE" id="PS00298">
    <property type="entry name" value="HSP90"/>
    <property type="match status" value="1"/>
</dbReference>
<dbReference type="SUPFAM" id="SSF81698">
    <property type="entry name" value="FF domain"/>
    <property type="match status" value="4"/>
</dbReference>
<dbReference type="InterPro" id="IPR002713">
    <property type="entry name" value="FF_domain"/>
</dbReference>
<gene>
    <name evidence="7" type="ORF">EVG20_g20</name>
</gene>
<dbReference type="Pfam" id="PF00397">
    <property type="entry name" value="WW"/>
    <property type="match status" value="1"/>
</dbReference>
<dbReference type="PROSITE" id="PS50020">
    <property type="entry name" value="WW_DOMAIN_2"/>
    <property type="match status" value="2"/>
</dbReference>
<evidence type="ECO:0000256" key="3">
    <source>
        <dbReference type="ARBA" id="ARBA00022840"/>
    </source>
</evidence>
<dbReference type="CDD" id="cd00201">
    <property type="entry name" value="WW"/>
    <property type="match status" value="1"/>
</dbReference>
<dbReference type="SUPFAM" id="SSF51045">
    <property type="entry name" value="WW domain"/>
    <property type="match status" value="2"/>
</dbReference>
<name>A0A4Y9ZG06_9AGAM</name>
<dbReference type="InterPro" id="IPR036517">
    <property type="entry name" value="FF_domain_sf"/>
</dbReference>
<keyword evidence="3" id="KW-0067">ATP-binding</keyword>
<evidence type="ECO:0000256" key="1">
    <source>
        <dbReference type="ARBA" id="ARBA00008239"/>
    </source>
</evidence>
<evidence type="ECO:0000313" key="8">
    <source>
        <dbReference type="Proteomes" id="UP000298327"/>
    </source>
</evidence>
<dbReference type="InterPro" id="IPR001404">
    <property type="entry name" value="Hsp90_fam"/>
</dbReference>
<dbReference type="CDD" id="cd16927">
    <property type="entry name" value="HATPase_Hsp90-like"/>
    <property type="match status" value="1"/>
</dbReference>
<dbReference type="Gene3D" id="1.20.120.790">
    <property type="entry name" value="Heat shock protein 90, C-terminal domain"/>
    <property type="match status" value="1"/>
</dbReference>
<dbReference type="SMART" id="SM00456">
    <property type="entry name" value="WW"/>
    <property type="match status" value="2"/>
</dbReference>
<sequence length="1581" mass="179108">MSAPPFIPNVPPPLPPGWSEHLGPNGQPYYYNAQTTESTYVRPLPAFPVAAPAPAPKKKEKPQTKIPIPGTDWLRVKTNQGNVFYTHKVKKESVWTVPDEIKDAVEALEVKEAEELQKASEAKQGEAARRAEEERRREIERIRAEVSDAVKRKAEEDVPLEEVVVSKKARVEDVEEDEDESEEEEWQKEAAAQLAAEAEEERQIREAEEKRAKEAEQEEKRQEQERAQQLNMPDRVDLSIEEGKALFKTLLREKNVNPLHPWDTSLPLFISDPRYVLLPSVSARKEAFDEYCRDRARELRQNQVKKEKEDPKQEFEHLLTEQVTSTRTSWNEFRRTWKKDRRFYGWGRDDREREKSFRNFIKELGEKKRVAAQKAEAGFFSLLRERIPTTTGAAWKDVKRKVFDDVRYEAVGSSSLREELYNTFVKAQASEKGPPSNPEPSASNVSPEENEADKERARRERKERAVKEREEKVRAERGRVTADINKSKMGLNMEEGELQFKTLLTDAIRDPQTTWDSALPELQIDPRFTNSPLHKNRQIALFHAHIGQLRSKHLDNLHALFESHAPTLAASFSSLPVDSILSSLPATRLGFRADDLEHEFNKWQRERTADARKAFDEMLQENSFVEFWGRLKQIGGEGAEGGVKRDDTVDEDEGEAGGGNVDMKALAKNVDITYMEKVLKNDKRYIMFDHVPEQRERWLRDYLSNQPRQAITSGAHCQSLVEMRLLRSWLLGFTLLSSYAFGQELKAEVPQEKHQYQSDVARLRKIVINSLYSHRDVFLRELVSNANDALEKLRLTSLTNKEVWDGVSPLNITIQAIKDENGNGGRLVITDTGIGMTPEELSNNLGTLAKSGTSEFLAKAESNTDTSSNGNLIGAFGVGFYSSFLVADKVYVASVAAKSPSNPDPQQYVFSSAADESEFAVYPDPRGNTLGRGTEITLILKDDALEYLDNLNVAKLINKHSAFSTTFPIYLSYQKEEEVPIEETPAEVTKDTAESEDQDNDEDEAVIEEASEEADEKEKEKPKTKTIYVDDWQHLNAQPPLWTRDPKNISTFEYELFYQATFKDFSAKPLAWHHFTGDSGSGVSFRAIIFIPGKLDDSFWNQPTEATGNDVRLMVKRVFITSDLGEDSLPKWASWVKAVVDAEDLPLNVSRETLQNTKFLKQIKQIILKRLIQMISKLAEEDPEKFETILKTYGTALKMGAVEDIKNREKLASLVRFATNQRNVTTFDEVYVENKKQGQKQIFHVSDMDKTAASLAKSVFIEKLHARGYEVLLLTDPIDEILVQNLRKWKGIIPFQDVAKAGLKFGDEDLDPEDEKERKADLKEKFAPLLTWIKDQAGETVRDVVVSDRLVTSPCAIVADASGYTANVQRMMSASTGRQGQSAMHEYAKKQKLLEINPRSPLIEGLLRRVRQLPTEEEGRDVDAEEELREVTSILLDGALVRSGFEVADSDDPLPPVDPEVLDEAEYEPKPDIPVVPVSPEASSEGGAPLFELPDELKDKLQLEVEEVDELGNPIEPAKSTHAAESVKVEEPVETEEKPKVEETPKKVEEPSETSEPVKAKETVEAKAPTESEEPVTHDEL</sequence>
<reference evidence="7 8" key="1">
    <citation type="submission" date="2019-02" db="EMBL/GenBank/DDBJ databases">
        <title>Genome sequencing of the rare red list fungi Dentipellis fragilis.</title>
        <authorList>
            <person name="Buettner E."/>
            <person name="Kellner H."/>
        </authorList>
    </citation>
    <scope>NUCLEOTIDE SEQUENCE [LARGE SCALE GENOMIC DNA]</scope>
    <source>
        <strain evidence="7 8">DSM 105465</strain>
    </source>
</reference>
<dbReference type="SUPFAM" id="SSF110942">
    <property type="entry name" value="HSP90 C-terminal domain"/>
    <property type="match status" value="1"/>
</dbReference>
<proteinExistence type="inferred from homology"/>
<feature type="compositionally biased region" description="Acidic residues" evidence="5">
    <location>
        <begin position="994"/>
        <end position="1015"/>
    </location>
</feature>
<dbReference type="GO" id="GO:0016887">
    <property type="term" value="F:ATP hydrolysis activity"/>
    <property type="evidence" value="ECO:0007669"/>
    <property type="project" value="InterPro"/>
</dbReference>
<dbReference type="Gene3D" id="3.40.50.11260">
    <property type="match status" value="1"/>
</dbReference>
<dbReference type="InterPro" id="IPR037196">
    <property type="entry name" value="HSP90_C"/>
</dbReference>
<dbReference type="PANTHER" id="PTHR11528">
    <property type="entry name" value="HEAT SHOCK PROTEIN 90 FAMILY MEMBER"/>
    <property type="match status" value="1"/>
</dbReference>
<evidence type="ECO:0000259" key="6">
    <source>
        <dbReference type="PROSITE" id="PS50020"/>
    </source>
</evidence>
<comment type="caution">
    <text evidence="7">The sequence shown here is derived from an EMBL/GenBank/DDBJ whole genome shotgun (WGS) entry which is preliminary data.</text>
</comment>
<dbReference type="SUPFAM" id="SSF55874">
    <property type="entry name" value="ATPase domain of HSP90 chaperone/DNA topoisomerase II/histidine kinase"/>
    <property type="match status" value="1"/>
</dbReference>
<dbReference type="PRINTS" id="PR00775">
    <property type="entry name" value="HEATSHOCK90"/>
</dbReference>
<dbReference type="InterPro" id="IPR020568">
    <property type="entry name" value="Ribosomal_Su5_D2-typ_SF"/>
</dbReference>
<dbReference type="NCBIfam" id="NF003555">
    <property type="entry name" value="PRK05218.1"/>
    <property type="match status" value="1"/>
</dbReference>
<comment type="similarity">
    <text evidence="1">Belongs to the heat shock protein 90 family.</text>
</comment>
<feature type="compositionally biased region" description="Acidic residues" evidence="5">
    <location>
        <begin position="173"/>
        <end position="186"/>
    </location>
</feature>
<dbReference type="InterPro" id="IPR036890">
    <property type="entry name" value="HATPase_C_sf"/>
</dbReference>
<feature type="compositionally biased region" description="Basic and acidic residues" evidence="5">
    <location>
        <begin position="201"/>
        <end position="226"/>
    </location>
</feature>
<feature type="region of interest" description="Disordered" evidence="5">
    <location>
        <begin position="428"/>
        <end position="476"/>
    </location>
</feature>
<dbReference type="Proteomes" id="UP000298327">
    <property type="component" value="Unassembled WGS sequence"/>
</dbReference>
<dbReference type="Gene3D" id="1.10.10.440">
    <property type="entry name" value="FF domain"/>
    <property type="match status" value="5"/>
</dbReference>
<evidence type="ECO:0000256" key="5">
    <source>
        <dbReference type="SAM" id="MobiDB-lite"/>
    </source>
</evidence>
<dbReference type="OrthoDB" id="28737at2759"/>
<dbReference type="Pfam" id="PF00183">
    <property type="entry name" value="HSP90"/>
    <property type="match status" value="1"/>
</dbReference>
<organism evidence="7 8">
    <name type="scientific">Dentipellis fragilis</name>
    <dbReference type="NCBI Taxonomy" id="205917"/>
    <lineage>
        <taxon>Eukaryota</taxon>
        <taxon>Fungi</taxon>
        <taxon>Dikarya</taxon>
        <taxon>Basidiomycota</taxon>
        <taxon>Agaricomycotina</taxon>
        <taxon>Agaricomycetes</taxon>
        <taxon>Russulales</taxon>
        <taxon>Hericiaceae</taxon>
        <taxon>Dentipellis</taxon>
    </lineage>
</organism>
<dbReference type="EMBL" id="SEOQ01000001">
    <property type="protein sequence ID" value="TFY72957.1"/>
    <property type="molecule type" value="Genomic_DNA"/>
</dbReference>
<feature type="region of interest" description="Disordered" evidence="5">
    <location>
        <begin position="165"/>
        <end position="235"/>
    </location>
</feature>
<dbReference type="SMART" id="SM00441">
    <property type="entry name" value="FF"/>
    <property type="match status" value="4"/>
</dbReference>
<dbReference type="SUPFAM" id="SSF54211">
    <property type="entry name" value="Ribosomal protein S5 domain 2-like"/>
    <property type="match status" value="1"/>
</dbReference>
<dbReference type="GO" id="GO:0005524">
    <property type="term" value="F:ATP binding"/>
    <property type="evidence" value="ECO:0007669"/>
    <property type="project" value="UniProtKB-KW"/>
</dbReference>
<dbReference type="STRING" id="205917.A0A4Y9ZG06"/>
<feature type="compositionally biased region" description="Basic and acidic residues" evidence="5">
    <location>
        <begin position="1525"/>
        <end position="1581"/>
    </location>
</feature>
<dbReference type="Gene3D" id="3.30.230.80">
    <property type="match status" value="1"/>
</dbReference>
<dbReference type="InterPro" id="IPR019805">
    <property type="entry name" value="Heat_shock_protein_90_CS"/>
</dbReference>
<dbReference type="InterPro" id="IPR036020">
    <property type="entry name" value="WW_dom_sf"/>
</dbReference>